<evidence type="ECO:0000313" key="2">
    <source>
        <dbReference type="Proteomes" id="UP001151760"/>
    </source>
</evidence>
<reference evidence="1" key="1">
    <citation type="journal article" date="2022" name="Int. J. Mol. Sci.">
        <title>Draft Genome of Tanacetum Coccineum: Genomic Comparison of Closely Related Tanacetum-Family Plants.</title>
        <authorList>
            <person name="Yamashiro T."/>
            <person name="Shiraishi A."/>
            <person name="Nakayama K."/>
            <person name="Satake H."/>
        </authorList>
    </citation>
    <scope>NUCLEOTIDE SEQUENCE</scope>
</reference>
<dbReference type="EMBL" id="BQNB010013332">
    <property type="protein sequence ID" value="GJT14664.1"/>
    <property type="molecule type" value="Genomic_DNA"/>
</dbReference>
<accession>A0ABQ5BP73</accession>
<dbReference type="Proteomes" id="UP001151760">
    <property type="component" value="Unassembled WGS sequence"/>
</dbReference>
<protein>
    <submittedName>
        <fullName evidence="1">Uncharacterized protein</fullName>
    </submittedName>
</protein>
<keyword evidence="2" id="KW-1185">Reference proteome</keyword>
<sequence>MKLLGKHTLGIGNLKGLEKMENNYKEKVGRRFRSSGGNIPQKVEAQIERKKIRGLRTKVPQGTRKNVVLVKDKILVIINHKLRGWLVKVLMSLKVSVVKNEALVGQGGGVRNGGCRCAVLLKSSNVVADMNVVAARLMWLRMFLYKIRSGNGGQRRVLRMTNQSGGWVHLLSLNKENREMGVNDKVLGVVASKDKPKGSCM</sequence>
<reference evidence="1" key="2">
    <citation type="submission" date="2022-01" db="EMBL/GenBank/DDBJ databases">
        <authorList>
            <person name="Yamashiro T."/>
            <person name="Shiraishi A."/>
            <person name="Satake H."/>
            <person name="Nakayama K."/>
        </authorList>
    </citation>
    <scope>NUCLEOTIDE SEQUENCE</scope>
</reference>
<comment type="caution">
    <text evidence="1">The sequence shown here is derived from an EMBL/GenBank/DDBJ whole genome shotgun (WGS) entry which is preliminary data.</text>
</comment>
<name>A0ABQ5BP73_9ASTR</name>
<gene>
    <name evidence="1" type="ORF">Tco_0861706</name>
</gene>
<evidence type="ECO:0000313" key="1">
    <source>
        <dbReference type="EMBL" id="GJT14664.1"/>
    </source>
</evidence>
<organism evidence="1 2">
    <name type="scientific">Tanacetum coccineum</name>
    <dbReference type="NCBI Taxonomy" id="301880"/>
    <lineage>
        <taxon>Eukaryota</taxon>
        <taxon>Viridiplantae</taxon>
        <taxon>Streptophyta</taxon>
        <taxon>Embryophyta</taxon>
        <taxon>Tracheophyta</taxon>
        <taxon>Spermatophyta</taxon>
        <taxon>Magnoliopsida</taxon>
        <taxon>eudicotyledons</taxon>
        <taxon>Gunneridae</taxon>
        <taxon>Pentapetalae</taxon>
        <taxon>asterids</taxon>
        <taxon>campanulids</taxon>
        <taxon>Asterales</taxon>
        <taxon>Asteraceae</taxon>
        <taxon>Asteroideae</taxon>
        <taxon>Anthemideae</taxon>
        <taxon>Anthemidinae</taxon>
        <taxon>Tanacetum</taxon>
    </lineage>
</organism>
<proteinExistence type="predicted"/>